<proteinExistence type="predicted"/>
<dbReference type="AlphaFoldDB" id="A0A6A6ES23"/>
<dbReference type="Pfam" id="PF12520">
    <property type="entry name" value="DUF3723"/>
    <property type="match status" value="2"/>
</dbReference>
<gene>
    <name evidence="1" type="ORF">K469DRAFT_691130</name>
</gene>
<dbReference type="EMBL" id="ML994613">
    <property type="protein sequence ID" value="KAF2193579.1"/>
    <property type="molecule type" value="Genomic_DNA"/>
</dbReference>
<accession>A0A6A6ES23</accession>
<dbReference type="Proteomes" id="UP000800200">
    <property type="component" value="Unassembled WGS sequence"/>
</dbReference>
<protein>
    <submittedName>
        <fullName evidence="1">Uncharacterized protein</fullName>
    </submittedName>
</protein>
<evidence type="ECO:0000313" key="1">
    <source>
        <dbReference type="EMBL" id="KAF2193579.1"/>
    </source>
</evidence>
<organism evidence="1 2">
    <name type="scientific">Zopfia rhizophila CBS 207.26</name>
    <dbReference type="NCBI Taxonomy" id="1314779"/>
    <lineage>
        <taxon>Eukaryota</taxon>
        <taxon>Fungi</taxon>
        <taxon>Dikarya</taxon>
        <taxon>Ascomycota</taxon>
        <taxon>Pezizomycotina</taxon>
        <taxon>Dothideomycetes</taxon>
        <taxon>Dothideomycetes incertae sedis</taxon>
        <taxon>Zopfiaceae</taxon>
        <taxon>Zopfia</taxon>
    </lineage>
</organism>
<keyword evidence="2" id="KW-1185">Reference proteome</keyword>
<reference evidence="1" key="1">
    <citation type="journal article" date="2020" name="Stud. Mycol.">
        <title>101 Dothideomycetes genomes: a test case for predicting lifestyles and emergence of pathogens.</title>
        <authorList>
            <person name="Haridas S."/>
            <person name="Albert R."/>
            <person name="Binder M."/>
            <person name="Bloem J."/>
            <person name="Labutti K."/>
            <person name="Salamov A."/>
            <person name="Andreopoulos B."/>
            <person name="Baker S."/>
            <person name="Barry K."/>
            <person name="Bills G."/>
            <person name="Bluhm B."/>
            <person name="Cannon C."/>
            <person name="Castanera R."/>
            <person name="Culley D."/>
            <person name="Daum C."/>
            <person name="Ezra D."/>
            <person name="Gonzalez J."/>
            <person name="Henrissat B."/>
            <person name="Kuo A."/>
            <person name="Liang C."/>
            <person name="Lipzen A."/>
            <person name="Lutzoni F."/>
            <person name="Magnuson J."/>
            <person name="Mondo S."/>
            <person name="Nolan M."/>
            <person name="Ohm R."/>
            <person name="Pangilinan J."/>
            <person name="Park H.-J."/>
            <person name="Ramirez L."/>
            <person name="Alfaro M."/>
            <person name="Sun H."/>
            <person name="Tritt A."/>
            <person name="Yoshinaga Y."/>
            <person name="Zwiers L.-H."/>
            <person name="Turgeon B."/>
            <person name="Goodwin S."/>
            <person name="Spatafora J."/>
            <person name="Crous P."/>
            <person name="Grigoriev I."/>
        </authorList>
    </citation>
    <scope>NUCLEOTIDE SEQUENCE</scope>
    <source>
        <strain evidence="1">CBS 207.26</strain>
    </source>
</reference>
<dbReference type="InterPro" id="IPR022198">
    <property type="entry name" value="DUF3723"/>
</dbReference>
<evidence type="ECO:0000313" key="2">
    <source>
        <dbReference type="Proteomes" id="UP000800200"/>
    </source>
</evidence>
<sequence>MSFFEDVKFIRPIVKAMKQLLADYSQGESFEGTIDVALTDCFYRENQTEGVLKLQQSDTEFTAVSGTAADQPDLVKECPRTEKGAKKLTPWEPQEVKWYVFALLARQFGYSSNRIRQLTSQTPSQEFQPVLPDLSGRPLFTTHDSGETLQRRCGRVFQNAYTADRRYLFLDMLYNHHQGIGKGISSFYVRQSVWFAFFKAILPSQIASNVLISNPFRSLIDVGHLEELHGILAVASTSQATAGCAQNSGSQPESTQNDEWIRHELHLVQRNASLDEELADRHAE</sequence>
<name>A0A6A6ES23_9PEZI</name>
<dbReference type="OrthoDB" id="3945870at2759"/>